<dbReference type="Proteomes" id="UP001175271">
    <property type="component" value="Unassembled WGS sequence"/>
</dbReference>
<dbReference type="GO" id="GO:0000139">
    <property type="term" value="C:Golgi membrane"/>
    <property type="evidence" value="ECO:0007669"/>
    <property type="project" value="UniProtKB-SubCell"/>
</dbReference>
<feature type="domain" description="Conserved oligomeric Golgi complex subunit 3 C-terminal" evidence="11">
    <location>
        <begin position="244"/>
        <end position="608"/>
    </location>
</feature>
<dbReference type="InterPro" id="IPR048320">
    <property type="entry name" value="COG3_N"/>
</dbReference>
<protein>
    <recommendedName>
        <fullName evidence="3">Conserved oligomeric Golgi complex subunit 3</fullName>
    </recommendedName>
    <alternativeName>
        <fullName evidence="8">Component of oligomeric Golgi complex 3</fullName>
    </alternativeName>
</protein>
<dbReference type="InterPro" id="IPR048685">
    <property type="entry name" value="COG3_C"/>
</dbReference>
<evidence type="ECO:0000256" key="5">
    <source>
        <dbReference type="ARBA" id="ARBA00022927"/>
    </source>
</evidence>
<evidence type="ECO:0000256" key="2">
    <source>
        <dbReference type="ARBA" id="ARBA00009936"/>
    </source>
</evidence>
<reference evidence="12" key="1">
    <citation type="submission" date="2023-06" db="EMBL/GenBank/DDBJ databases">
        <title>Genomic analysis of the entomopathogenic nematode Steinernema hermaphroditum.</title>
        <authorList>
            <person name="Schwarz E.M."/>
            <person name="Heppert J.K."/>
            <person name="Baniya A."/>
            <person name="Schwartz H.T."/>
            <person name="Tan C.-H."/>
            <person name="Antoshechkin I."/>
            <person name="Sternberg P.W."/>
            <person name="Goodrich-Blair H."/>
            <person name="Dillman A.R."/>
        </authorList>
    </citation>
    <scope>NUCLEOTIDE SEQUENCE</scope>
    <source>
        <strain evidence="12">PS9179</strain>
        <tissue evidence="12">Whole animal</tissue>
    </source>
</reference>
<accession>A0AA39IIE4</accession>
<evidence type="ECO:0000313" key="13">
    <source>
        <dbReference type="Proteomes" id="UP001175271"/>
    </source>
</evidence>
<evidence type="ECO:0000256" key="9">
    <source>
        <dbReference type="SAM" id="MobiDB-lite"/>
    </source>
</evidence>
<feature type="domain" description="Conserved oligomeric Golgi complex subunit 3 N-terminal" evidence="10">
    <location>
        <begin position="72"/>
        <end position="211"/>
    </location>
</feature>
<keyword evidence="4" id="KW-0813">Transport</keyword>
<evidence type="ECO:0000313" key="12">
    <source>
        <dbReference type="EMBL" id="KAK0424911.1"/>
    </source>
</evidence>
<dbReference type="GO" id="GO:0007030">
    <property type="term" value="P:Golgi organization"/>
    <property type="evidence" value="ECO:0007669"/>
    <property type="project" value="TreeGrafter"/>
</dbReference>
<sequence length="817" mass="92039">MFASLQKQTTELLAKRADEFLFETPPEEGKEAPALAATSSNQLLAEDLFKCMNEVYDAEEALDVYAKDGRVNALRECVAKIQTAVERNTKCKETMEELVTNYQSITERTSSLHHACDRIMANQTQLAAAAEQIKANLYYYTQCDWIMKKLTASRLPITGQAFTQIISTIHECICYLKEHPEHKEVVTYLGKYEQCLSKALTAIRIGIHSDIEASKQAVYSRQRDDSSGQRNGGGSFPFTSDDSHALLYGVFAARANNVRNALAVSDRFFSSYSEYQVMVNECEQDYFAVREELLTPVVQATVDQLVNAHGESSCTLTRSGCKFLLRLCDDEYRLYKQFFLLQRDNSEEGIQSESRASRRISTTSEVASTVMSNPEASPTSVVFTTFIENICKILYDVLRPLIIHNPHLETLAQLCTILKVEMIEDHCGVMMSMDAASPNAIDSSAGFVRVMSDLIGDIIMRIVYKASVFAETDILGYKPVSGDLNYPERLYQMRDIEMEQRKETDSNVDLTSPSAINAHCLWYPTVRRTIMCLSKLYKCLDVAVFQSIAKELLNACCDSLETAAVGIATRPADKSRLKTFSRALDAELFVVKHLLILREQTSPFRVSLPASKIQRMARMESQQLDAMPMVDYSFDLNKWKNSASQLFTENRDRWFELSSNNAFLEFIFSTPVQATESSIDPRRIVEVQLKKHCHQLIQLIVDMMTGSLKPMISAIFALGPDAPVDVLKDPILSPQSVQNASAVSFKVITKNWSEIRGSFDLYIGVRETEEILLHPVRKQVVDSYATLNVFLTKSYTEEQRQVAGVPSQEQVFLALNA</sequence>
<evidence type="ECO:0000256" key="6">
    <source>
        <dbReference type="ARBA" id="ARBA00023034"/>
    </source>
</evidence>
<proteinExistence type="inferred from homology"/>
<keyword evidence="7" id="KW-0472">Membrane</keyword>
<dbReference type="Pfam" id="PF20671">
    <property type="entry name" value="COG3_C"/>
    <property type="match status" value="1"/>
</dbReference>
<comment type="caution">
    <text evidence="12">The sequence shown here is derived from an EMBL/GenBank/DDBJ whole genome shotgun (WGS) entry which is preliminary data.</text>
</comment>
<dbReference type="PANTHER" id="PTHR13302:SF8">
    <property type="entry name" value="CONSERVED OLIGOMERIC GOLGI COMPLEX SUBUNIT 3"/>
    <property type="match status" value="1"/>
</dbReference>
<name>A0AA39IIE4_9BILA</name>
<dbReference type="GO" id="GO:0005801">
    <property type="term" value="C:cis-Golgi network"/>
    <property type="evidence" value="ECO:0007669"/>
    <property type="project" value="InterPro"/>
</dbReference>
<evidence type="ECO:0000256" key="8">
    <source>
        <dbReference type="ARBA" id="ARBA00031339"/>
    </source>
</evidence>
<dbReference type="Pfam" id="PF04136">
    <property type="entry name" value="COG3_N"/>
    <property type="match status" value="1"/>
</dbReference>
<dbReference type="GO" id="GO:0006886">
    <property type="term" value="P:intracellular protein transport"/>
    <property type="evidence" value="ECO:0007669"/>
    <property type="project" value="InterPro"/>
</dbReference>
<organism evidence="12 13">
    <name type="scientific">Steinernema hermaphroditum</name>
    <dbReference type="NCBI Taxonomy" id="289476"/>
    <lineage>
        <taxon>Eukaryota</taxon>
        <taxon>Metazoa</taxon>
        <taxon>Ecdysozoa</taxon>
        <taxon>Nematoda</taxon>
        <taxon>Chromadorea</taxon>
        <taxon>Rhabditida</taxon>
        <taxon>Tylenchina</taxon>
        <taxon>Panagrolaimomorpha</taxon>
        <taxon>Strongyloidoidea</taxon>
        <taxon>Steinernematidae</taxon>
        <taxon>Steinernema</taxon>
    </lineage>
</organism>
<dbReference type="GO" id="GO:0006891">
    <property type="term" value="P:intra-Golgi vesicle-mediated transport"/>
    <property type="evidence" value="ECO:0007669"/>
    <property type="project" value="TreeGrafter"/>
</dbReference>
<comment type="similarity">
    <text evidence="2">Belongs to the COG3 family.</text>
</comment>
<dbReference type="GO" id="GO:0017119">
    <property type="term" value="C:Golgi transport complex"/>
    <property type="evidence" value="ECO:0007669"/>
    <property type="project" value="TreeGrafter"/>
</dbReference>
<gene>
    <name evidence="12" type="ORF">QR680_008921</name>
</gene>
<evidence type="ECO:0000256" key="1">
    <source>
        <dbReference type="ARBA" id="ARBA00004395"/>
    </source>
</evidence>
<keyword evidence="6" id="KW-0333">Golgi apparatus</keyword>
<feature type="region of interest" description="Disordered" evidence="9">
    <location>
        <begin position="218"/>
        <end position="237"/>
    </location>
</feature>
<keyword evidence="5" id="KW-0653">Protein transport</keyword>
<keyword evidence="13" id="KW-1185">Reference proteome</keyword>
<evidence type="ECO:0000259" key="10">
    <source>
        <dbReference type="Pfam" id="PF04136"/>
    </source>
</evidence>
<comment type="subcellular location">
    <subcellularLocation>
        <location evidence="1">Golgi apparatus membrane</location>
        <topology evidence="1">Peripheral membrane protein</topology>
    </subcellularLocation>
</comment>
<dbReference type="EMBL" id="JAUCMV010000001">
    <property type="protein sequence ID" value="KAK0424911.1"/>
    <property type="molecule type" value="Genomic_DNA"/>
</dbReference>
<evidence type="ECO:0000256" key="7">
    <source>
        <dbReference type="ARBA" id="ARBA00023136"/>
    </source>
</evidence>
<dbReference type="AlphaFoldDB" id="A0AA39IIE4"/>
<evidence type="ECO:0000256" key="3">
    <source>
        <dbReference type="ARBA" id="ARBA00020976"/>
    </source>
</evidence>
<dbReference type="InterPro" id="IPR007265">
    <property type="entry name" value="COG_su3"/>
</dbReference>
<evidence type="ECO:0000259" key="11">
    <source>
        <dbReference type="Pfam" id="PF20671"/>
    </source>
</evidence>
<evidence type="ECO:0000256" key="4">
    <source>
        <dbReference type="ARBA" id="ARBA00022448"/>
    </source>
</evidence>
<dbReference type="PANTHER" id="PTHR13302">
    <property type="entry name" value="CONSERVED OLIGOMERIC GOLGI COMPLEX COMPONENT 3"/>
    <property type="match status" value="1"/>
</dbReference>